<dbReference type="AlphaFoldDB" id="A0A511MX99"/>
<accession>A0A511MX99</accession>
<dbReference type="EMBL" id="BJXB01000001">
    <property type="protein sequence ID" value="GEM44777.1"/>
    <property type="molecule type" value="Genomic_DNA"/>
</dbReference>
<evidence type="ECO:0000313" key="1">
    <source>
        <dbReference type="EMBL" id="GEM44777.1"/>
    </source>
</evidence>
<reference evidence="1 2" key="1">
    <citation type="submission" date="2019-07" db="EMBL/GenBank/DDBJ databases">
        <title>Whole genome shotgun sequence of Deinococcus cellulosilyticus NBRC 106333.</title>
        <authorList>
            <person name="Hosoyama A."/>
            <person name="Uohara A."/>
            <person name="Ohji S."/>
            <person name="Ichikawa N."/>
        </authorList>
    </citation>
    <scope>NUCLEOTIDE SEQUENCE [LARGE SCALE GENOMIC DNA]</scope>
    <source>
        <strain evidence="1 2">NBRC 106333</strain>
    </source>
</reference>
<dbReference type="Proteomes" id="UP000321306">
    <property type="component" value="Unassembled WGS sequence"/>
</dbReference>
<dbReference type="RefSeq" id="WP_146881908.1">
    <property type="nucleotide sequence ID" value="NZ_BJXB01000001.1"/>
</dbReference>
<name>A0A511MX99_DEIC1</name>
<protein>
    <submittedName>
        <fullName evidence="1">Uncharacterized protein</fullName>
    </submittedName>
</protein>
<sequence>MQFETLDRHQAQNILHRIWNHPALSGVYLDPFQDPEHQEKLDISQVFELEAQEWMALKGVAKLPQGSVACSTVVITLTGLPEGTTEQDVWVDVCFPLGSLDGIFPVEAYPFDSEDVDHEPWVRVLENWLADLGQYVFEVHPFQMALIGFETSGMADANDLKDHGPPAKRGRVYLWPEHGKLVDYPRTERA</sequence>
<comment type="caution">
    <text evidence="1">The sequence shown here is derived from an EMBL/GenBank/DDBJ whole genome shotgun (WGS) entry which is preliminary data.</text>
</comment>
<gene>
    <name evidence="1" type="ORF">DC3_04120</name>
</gene>
<evidence type="ECO:0000313" key="2">
    <source>
        <dbReference type="Proteomes" id="UP000321306"/>
    </source>
</evidence>
<organism evidence="1 2">
    <name type="scientific">Deinococcus cellulosilyticus (strain DSM 18568 / NBRC 106333 / KACC 11606 / 5516J-15)</name>
    <dbReference type="NCBI Taxonomy" id="1223518"/>
    <lineage>
        <taxon>Bacteria</taxon>
        <taxon>Thermotogati</taxon>
        <taxon>Deinococcota</taxon>
        <taxon>Deinococci</taxon>
        <taxon>Deinococcales</taxon>
        <taxon>Deinococcaceae</taxon>
        <taxon>Deinococcus</taxon>
    </lineage>
</organism>
<proteinExistence type="predicted"/>
<keyword evidence="2" id="KW-1185">Reference proteome</keyword>
<dbReference type="OrthoDB" id="2842340at2"/>